<feature type="binding site" evidence="3">
    <location>
        <position position="292"/>
    </location>
    <ligand>
        <name>Zn(2+)</name>
        <dbReference type="ChEBI" id="CHEBI:29105"/>
    </ligand>
</feature>
<dbReference type="PROSITE" id="PS51721">
    <property type="entry name" value="G_CP"/>
    <property type="match status" value="1"/>
</dbReference>
<dbReference type="Pfam" id="PF03193">
    <property type="entry name" value="RsgA_GTPase"/>
    <property type="match status" value="1"/>
</dbReference>
<dbReference type="CDD" id="cd01854">
    <property type="entry name" value="YjeQ_EngC"/>
    <property type="match status" value="1"/>
</dbReference>
<feature type="binding site" evidence="3">
    <location>
        <position position="305"/>
    </location>
    <ligand>
        <name>Zn(2+)</name>
        <dbReference type="ChEBI" id="CHEBI:29105"/>
    </ligand>
</feature>
<dbReference type="InterPro" id="IPR030378">
    <property type="entry name" value="G_CP_dom"/>
</dbReference>
<dbReference type="RefSeq" id="WP_328987456.1">
    <property type="nucleotide sequence ID" value="NZ_CP121472.1"/>
</dbReference>
<dbReference type="InterPro" id="IPR012340">
    <property type="entry name" value="NA-bd_OB-fold"/>
</dbReference>
<dbReference type="Gene3D" id="1.10.40.50">
    <property type="entry name" value="Probable gtpase engc, domain 3"/>
    <property type="match status" value="1"/>
</dbReference>
<keyword evidence="3" id="KW-0862">Zinc</keyword>
<dbReference type="SUPFAM" id="SSF52540">
    <property type="entry name" value="P-loop containing nucleoside triphosphate hydrolases"/>
    <property type="match status" value="1"/>
</dbReference>
<dbReference type="GO" id="GO:0016787">
    <property type="term" value="F:hydrolase activity"/>
    <property type="evidence" value="ECO:0007669"/>
    <property type="project" value="UniProtKB-KW"/>
</dbReference>
<dbReference type="EMBL" id="CP121472">
    <property type="protein sequence ID" value="WPL16925.1"/>
    <property type="molecule type" value="Genomic_DNA"/>
</dbReference>
<comment type="subcellular location">
    <subcellularLocation>
        <location evidence="3">Cytoplasm</location>
    </subcellularLocation>
</comment>
<keyword evidence="7" id="KW-1185">Reference proteome</keyword>
<dbReference type="InterPro" id="IPR010914">
    <property type="entry name" value="RsgA_GTPase_dom"/>
</dbReference>
<dbReference type="HAMAP" id="MF_01820">
    <property type="entry name" value="GTPase_RsgA"/>
    <property type="match status" value="1"/>
</dbReference>
<dbReference type="Proteomes" id="UP001432180">
    <property type="component" value="Chromosome"/>
</dbReference>
<keyword evidence="3" id="KW-0694">RNA-binding</keyword>
<comment type="function">
    <text evidence="3">One of several proteins that assist in the late maturation steps of the functional core of the 30S ribosomal subunit. Helps release RbfA from mature subunits. May play a role in the assembly of ribosomal proteins into the subunit. Circularly permuted GTPase that catalyzes slow GTP hydrolysis, GTPase activity is stimulated by the 30S ribosomal subunit.</text>
</comment>
<dbReference type="EC" id="3.6.1.-" evidence="3"/>
<feature type="domain" description="CP-type G" evidence="5">
    <location>
        <begin position="100"/>
        <end position="268"/>
    </location>
</feature>
<evidence type="ECO:0000259" key="5">
    <source>
        <dbReference type="PROSITE" id="PS51721"/>
    </source>
</evidence>
<proteinExistence type="inferred from homology"/>
<name>A0ABZ0S7H0_9GAMM</name>
<feature type="domain" description="EngC GTPase" evidence="4">
    <location>
        <begin position="117"/>
        <end position="266"/>
    </location>
</feature>
<feature type="binding site" evidence="3">
    <location>
        <position position="297"/>
    </location>
    <ligand>
        <name>Zn(2+)</name>
        <dbReference type="ChEBI" id="CHEBI:29105"/>
    </ligand>
</feature>
<comment type="subunit">
    <text evidence="3">Monomer. Associates with 30S ribosomal subunit, binds 16S rRNA.</text>
</comment>
<dbReference type="PANTHER" id="PTHR32120:SF11">
    <property type="entry name" value="SMALL RIBOSOMAL SUBUNIT BIOGENESIS GTPASE RSGA 1, MITOCHONDRIAL-RELATED"/>
    <property type="match status" value="1"/>
</dbReference>
<keyword evidence="3 6" id="KW-0378">Hydrolase</keyword>
<evidence type="ECO:0000313" key="6">
    <source>
        <dbReference type="EMBL" id="WPL16925.1"/>
    </source>
</evidence>
<dbReference type="Gene3D" id="2.40.50.140">
    <property type="entry name" value="Nucleic acid-binding proteins"/>
    <property type="match status" value="1"/>
</dbReference>
<feature type="binding site" evidence="3">
    <location>
        <begin position="156"/>
        <end position="159"/>
    </location>
    <ligand>
        <name>GTP</name>
        <dbReference type="ChEBI" id="CHEBI:37565"/>
    </ligand>
</feature>
<keyword evidence="2 3" id="KW-0342">GTP-binding</keyword>
<accession>A0ABZ0S7H0</accession>
<reference evidence="6 7" key="1">
    <citation type="journal article" date="2023" name="Microorganisms">
        <title>Thiorhodovibrio frisius and Trv. litoralis spp. nov., Two Novel Members from a Clade of Fastidious Purple Sulfur Bacteria That Exhibit Unique Red-Shifted Light-Harvesting Capabilities.</title>
        <authorList>
            <person name="Methner A."/>
            <person name="Kuzyk S.B."/>
            <person name="Petersen J."/>
            <person name="Bauer S."/>
            <person name="Brinkmann H."/>
            <person name="Sichau K."/>
            <person name="Wanner G."/>
            <person name="Wolf J."/>
            <person name="Neumann-Schaal M."/>
            <person name="Henke P."/>
            <person name="Tank M."/>
            <person name="Sproer C."/>
            <person name="Bunk B."/>
            <person name="Overmann J."/>
        </authorList>
    </citation>
    <scope>NUCLEOTIDE SEQUENCE [LARGE SCALE GENOMIC DNA]</scope>
    <source>
        <strain evidence="6 7">DSM 6702</strain>
    </source>
</reference>
<evidence type="ECO:0000313" key="7">
    <source>
        <dbReference type="Proteomes" id="UP001432180"/>
    </source>
</evidence>
<keyword evidence="3" id="KW-0963">Cytoplasm</keyword>
<gene>
    <name evidence="6" type="primary">rsgA_2</name>
    <name evidence="3" type="synonym">rsgA</name>
    <name evidence="6" type="ORF">Thiowin_01905</name>
</gene>
<organism evidence="6 7">
    <name type="scientific">Thiorhodovibrio winogradskyi</name>
    <dbReference type="NCBI Taxonomy" id="77007"/>
    <lineage>
        <taxon>Bacteria</taxon>
        <taxon>Pseudomonadati</taxon>
        <taxon>Pseudomonadota</taxon>
        <taxon>Gammaproteobacteria</taxon>
        <taxon>Chromatiales</taxon>
        <taxon>Chromatiaceae</taxon>
        <taxon>Thiorhodovibrio</taxon>
    </lineage>
</organism>
<evidence type="ECO:0000256" key="2">
    <source>
        <dbReference type="ARBA" id="ARBA00023134"/>
    </source>
</evidence>
<dbReference type="NCBIfam" id="TIGR00157">
    <property type="entry name" value="ribosome small subunit-dependent GTPase A"/>
    <property type="match status" value="1"/>
</dbReference>
<protein>
    <recommendedName>
        <fullName evidence="3">Small ribosomal subunit biogenesis GTPase RsgA</fullName>
        <ecNumber evidence="3">3.6.1.-</ecNumber>
    </recommendedName>
</protein>
<evidence type="ECO:0000256" key="3">
    <source>
        <dbReference type="HAMAP-Rule" id="MF_01820"/>
    </source>
</evidence>
<comment type="cofactor">
    <cofactor evidence="3">
        <name>Zn(2+)</name>
        <dbReference type="ChEBI" id="CHEBI:29105"/>
    </cofactor>
    <text evidence="3">Binds 1 zinc ion per subunit.</text>
</comment>
<keyword evidence="1 3" id="KW-0547">Nucleotide-binding</keyword>
<feature type="binding site" evidence="3">
    <location>
        <begin position="210"/>
        <end position="218"/>
    </location>
    <ligand>
        <name>GTP</name>
        <dbReference type="ChEBI" id="CHEBI:37565"/>
    </ligand>
</feature>
<dbReference type="PROSITE" id="PS50936">
    <property type="entry name" value="ENGC_GTPASE"/>
    <property type="match status" value="1"/>
</dbReference>
<feature type="binding site" evidence="3">
    <location>
        <position position="299"/>
    </location>
    <ligand>
        <name>Zn(2+)</name>
        <dbReference type="ChEBI" id="CHEBI:29105"/>
    </ligand>
</feature>
<comment type="similarity">
    <text evidence="3">Belongs to the TRAFAC class YlqF/YawG GTPase family. RsgA subfamily.</text>
</comment>
<dbReference type="InterPro" id="IPR004881">
    <property type="entry name" value="Ribosome_biogen_GTPase_RsgA"/>
</dbReference>
<dbReference type="PANTHER" id="PTHR32120">
    <property type="entry name" value="SMALL RIBOSOMAL SUBUNIT BIOGENESIS GTPASE RSGA"/>
    <property type="match status" value="1"/>
</dbReference>
<keyword evidence="3" id="KW-0690">Ribosome biogenesis</keyword>
<dbReference type="InterPro" id="IPR027417">
    <property type="entry name" value="P-loop_NTPase"/>
</dbReference>
<keyword evidence="3" id="KW-0699">rRNA-binding</keyword>
<dbReference type="Gene3D" id="3.40.50.300">
    <property type="entry name" value="P-loop containing nucleotide triphosphate hydrolases"/>
    <property type="match status" value="1"/>
</dbReference>
<evidence type="ECO:0000259" key="4">
    <source>
        <dbReference type="PROSITE" id="PS50936"/>
    </source>
</evidence>
<sequence>MPRRRLSEQQLKRVRAIQERRRQKHDIRAEEQIACAGDATTLTGLVVVRHGANLAVERDTGQVIHCVSRQHIGDPVCGDRVIWRSTGEGTGVVTAIEPRQSLLSRPDATGRGRPLAANLTQLVVVCAPEPLPSGDLIDQYLVAAEHIGVHALLLCNKSDLLGTATEAAVIGKLALYRHIGYPLLTLSARDREGLDALSEHLRDEISVLVGQSGVGKSSITQAMLPDQEVQIGQLSRATGLGRHTTSAANCYRLPDGGHLIDSPGVRSFRLPTLSTGELELGFREFRPHLGQCRFANCRHEVEPDCAIRAAVDGGQIAPERLAVFHRLLKREDRSAAPERHPS</sequence>
<evidence type="ECO:0000256" key="1">
    <source>
        <dbReference type="ARBA" id="ARBA00022741"/>
    </source>
</evidence>
<keyword evidence="3" id="KW-0479">Metal-binding</keyword>